<feature type="region of interest" description="Disordered" evidence="1">
    <location>
        <begin position="1"/>
        <end position="54"/>
    </location>
</feature>
<protein>
    <submittedName>
        <fullName evidence="2">Uncharacterized protein</fullName>
    </submittedName>
</protein>
<accession>A0AAW0IBY0</accession>
<comment type="caution">
    <text evidence="2">The sequence shown here is derived from an EMBL/GenBank/DDBJ whole genome shotgun (WGS) entry which is preliminary data.</text>
</comment>
<dbReference type="AlphaFoldDB" id="A0AAW0IBY0"/>
<keyword evidence="3" id="KW-1185">Reference proteome</keyword>
<evidence type="ECO:0000256" key="1">
    <source>
        <dbReference type="SAM" id="MobiDB-lite"/>
    </source>
</evidence>
<proteinExistence type="predicted"/>
<sequence length="54" mass="5513">MNQRRIKTAPPIPRKSPSGWRGCSCRLPGSETGAGRRGGSGLRAAGSTDGCPGC</sequence>
<evidence type="ECO:0000313" key="3">
    <source>
        <dbReference type="Proteomes" id="UP001488838"/>
    </source>
</evidence>
<dbReference type="Proteomes" id="UP001488838">
    <property type="component" value="Unassembled WGS sequence"/>
</dbReference>
<reference evidence="2 3" key="1">
    <citation type="journal article" date="2023" name="bioRxiv">
        <title>Conserved and derived expression patterns and positive selection on dental genes reveal complex evolutionary context of ever-growing rodent molars.</title>
        <authorList>
            <person name="Calamari Z.T."/>
            <person name="Song A."/>
            <person name="Cohen E."/>
            <person name="Akter M."/>
            <person name="Roy R.D."/>
            <person name="Hallikas O."/>
            <person name="Christensen M.M."/>
            <person name="Li P."/>
            <person name="Marangoni P."/>
            <person name="Jernvall J."/>
            <person name="Klein O.D."/>
        </authorList>
    </citation>
    <scope>NUCLEOTIDE SEQUENCE [LARGE SCALE GENOMIC DNA]</scope>
    <source>
        <strain evidence="2">V071</strain>
    </source>
</reference>
<evidence type="ECO:0000313" key="2">
    <source>
        <dbReference type="EMBL" id="KAK7811690.1"/>
    </source>
</evidence>
<gene>
    <name evidence="2" type="ORF">U0070_023171</name>
</gene>
<name>A0AAW0IBY0_MYOGA</name>
<dbReference type="EMBL" id="JBBHLL010000167">
    <property type="protein sequence ID" value="KAK7811690.1"/>
    <property type="molecule type" value="Genomic_DNA"/>
</dbReference>
<organism evidence="2 3">
    <name type="scientific">Myodes glareolus</name>
    <name type="common">Bank vole</name>
    <name type="synonym">Clethrionomys glareolus</name>
    <dbReference type="NCBI Taxonomy" id="447135"/>
    <lineage>
        <taxon>Eukaryota</taxon>
        <taxon>Metazoa</taxon>
        <taxon>Chordata</taxon>
        <taxon>Craniata</taxon>
        <taxon>Vertebrata</taxon>
        <taxon>Euteleostomi</taxon>
        <taxon>Mammalia</taxon>
        <taxon>Eutheria</taxon>
        <taxon>Euarchontoglires</taxon>
        <taxon>Glires</taxon>
        <taxon>Rodentia</taxon>
        <taxon>Myomorpha</taxon>
        <taxon>Muroidea</taxon>
        <taxon>Cricetidae</taxon>
        <taxon>Arvicolinae</taxon>
        <taxon>Myodes</taxon>
    </lineage>
</organism>